<dbReference type="PANTHER" id="PTHR34982">
    <property type="entry name" value="YOP PROTEINS TRANSLOCATION PROTEIN L"/>
    <property type="match status" value="1"/>
</dbReference>
<organism evidence="8 9">
    <name type="scientific">Billgrantia tianxiuensis</name>
    <dbReference type="NCBI Taxonomy" id="2497861"/>
    <lineage>
        <taxon>Bacteria</taxon>
        <taxon>Pseudomonadati</taxon>
        <taxon>Pseudomonadota</taxon>
        <taxon>Gammaproteobacteria</taxon>
        <taxon>Oceanospirillales</taxon>
        <taxon>Halomonadaceae</taxon>
        <taxon>Billgrantia</taxon>
    </lineage>
</organism>
<keyword evidence="4" id="KW-0653">Protein transport</keyword>
<comment type="similarity">
    <text evidence="5">Belongs to the SctL stator family.</text>
</comment>
<keyword evidence="3" id="KW-0963">Cytoplasm</keyword>
<dbReference type="InterPro" id="IPR010586">
    <property type="entry name" value="T3SS_stator_protein"/>
</dbReference>
<dbReference type="InterPro" id="IPR051472">
    <property type="entry name" value="T3SS_Stator/FliH"/>
</dbReference>
<dbReference type="KEGG" id="htx:EKK97_04995"/>
<evidence type="ECO:0000256" key="6">
    <source>
        <dbReference type="ARBA" id="ARBA00040494"/>
    </source>
</evidence>
<comment type="subcellular location">
    <subcellularLocation>
        <location evidence="1">Cytoplasm</location>
    </subcellularLocation>
</comment>
<evidence type="ECO:0000313" key="8">
    <source>
        <dbReference type="EMBL" id="QHC49101.1"/>
    </source>
</evidence>
<gene>
    <name evidence="8" type="ORF">EKK97_04995</name>
</gene>
<evidence type="ECO:0000256" key="2">
    <source>
        <dbReference type="ARBA" id="ARBA00022448"/>
    </source>
</evidence>
<feature type="region of interest" description="Disordered" evidence="7">
    <location>
        <begin position="1"/>
        <end position="45"/>
    </location>
</feature>
<sequence length="234" mass="25965">MTCRKRRKRMPFRKYSERGRASCGVPPPSSLPRSGRQSMHELPTGPGKIILRSAEAKAWIDGYAFLERAQARAREMEARTRHVAASAYADGFEEGRREGEAQAAELLAQTTQRVERYLSGLDQSLTELCLRMLRRILGEFDDGELVGRCARQALREFRHDMRVSVRVAPENVANVEALLSAGSMADGPAWRVEGDEQLGAGQCLLVSPVAIVDVGLDAQLSALRRALTNDKETR</sequence>
<evidence type="ECO:0000256" key="5">
    <source>
        <dbReference type="ARBA" id="ARBA00024335"/>
    </source>
</evidence>
<dbReference type="GO" id="GO:0030254">
    <property type="term" value="P:protein secretion by the type III secretion system"/>
    <property type="evidence" value="ECO:0007669"/>
    <property type="project" value="InterPro"/>
</dbReference>
<dbReference type="NCBIfam" id="TIGR02499">
    <property type="entry name" value="HrpE_YscL_not"/>
    <property type="match status" value="1"/>
</dbReference>
<evidence type="ECO:0000256" key="3">
    <source>
        <dbReference type="ARBA" id="ARBA00022490"/>
    </source>
</evidence>
<keyword evidence="9" id="KW-1185">Reference proteome</keyword>
<dbReference type="Pfam" id="PF06635">
    <property type="entry name" value="T3SS_SCTL"/>
    <property type="match status" value="1"/>
</dbReference>
<dbReference type="PANTHER" id="PTHR34982:SF1">
    <property type="entry name" value="FLAGELLAR ASSEMBLY PROTEIN FLIH"/>
    <property type="match status" value="1"/>
</dbReference>
<dbReference type="Proteomes" id="UP000464013">
    <property type="component" value="Chromosome"/>
</dbReference>
<accession>A0A6I6SIC5</accession>
<proteinExistence type="inferred from homology"/>
<dbReference type="GO" id="GO:0005829">
    <property type="term" value="C:cytosol"/>
    <property type="evidence" value="ECO:0007669"/>
    <property type="project" value="TreeGrafter"/>
</dbReference>
<evidence type="ECO:0000256" key="4">
    <source>
        <dbReference type="ARBA" id="ARBA00022927"/>
    </source>
</evidence>
<feature type="compositionally biased region" description="Basic residues" evidence="7">
    <location>
        <begin position="1"/>
        <end position="12"/>
    </location>
</feature>
<dbReference type="InterPro" id="IPR012842">
    <property type="entry name" value="T3SS_SctL/SctL2"/>
</dbReference>
<dbReference type="AlphaFoldDB" id="A0A6I6SIC5"/>
<dbReference type="EMBL" id="CP035042">
    <property type="protein sequence ID" value="QHC49101.1"/>
    <property type="molecule type" value="Genomic_DNA"/>
</dbReference>
<protein>
    <recommendedName>
        <fullName evidence="6">Type 3 secretion system stator protein</fullName>
    </recommendedName>
</protein>
<keyword evidence="2" id="KW-0813">Transport</keyword>
<evidence type="ECO:0000313" key="9">
    <source>
        <dbReference type="Proteomes" id="UP000464013"/>
    </source>
</evidence>
<evidence type="ECO:0000256" key="1">
    <source>
        <dbReference type="ARBA" id="ARBA00004496"/>
    </source>
</evidence>
<evidence type="ECO:0000256" key="7">
    <source>
        <dbReference type="SAM" id="MobiDB-lite"/>
    </source>
</evidence>
<reference evidence="8 9" key="1">
    <citation type="submission" date="2019-01" db="EMBL/GenBank/DDBJ databases">
        <title>Complete genome of a denitifying bacterium Halomons sp. BC-M4-5.</title>
        <authorList>
            <person name="Wang L."/>
            <person name="Shao Z."/>
        </authorList>
    </citation>
    <scope>NUCLEOTIDE SEQUENCE [LARGE SCALE GENOMIC DNA]</scope>
    <source>
        <strain evidence="8 9">BC-M4-5</strain>
    </source>
</reference>
<name>A0A6I6SIC5_9GAMM</name>